<dbReference type="InterPro" id="IPR004618">
    <property type="entry name" value="AsnA"/>
</dbReference>
<comment type="similarity">
    <text evidence="7">Belongs to the class-II aminoacyl-tRNA synthetase family. AsnA subfamily.</text>
</comment>
<comment type="caution">
    <text evidence="9">The sequence shown here is derived from an EMBL/GenBank/DDBJ whole genome shotgun (WGS) entry which is preliminary data.</text>
</comment>
<dbReference type="PANTHER" id="PTHR30073:SF5">
    <property type="entry name" value="ASPARTATE--AMMONIA LIGASE"/>
    <property type="match status" value="1"/>
</dbReference>
<dbReference type="Gene3D" id="3.30.930.10">
    <property type="entry name" value="Bira Bifunctional Protein, Domain 2"/>
    <property type="match status" value="1"/>
</dbReference>
<dbReference type="NCBIfam" id="TIGR00669">
    <property type="entry name" value="asnA"/>
    <property type="match status" value="1"/>
</dbReference>
<evidence type="ECO:0000313" key="9">
    <source>
        <dbReference type="EMBL" id="HJE39904.1"/>
    </source>
</evidence>
<keyword evidence="4 7" id="KW-0547">Nucleotide-binding</keyword>
<dbReference type="GO" id="GO:0070981">
    <property type="term" value="P:L-asparagine biosynthetic process"/>
    <property type="evidence" value="ECO:0007669"/>
    <property type="project" value="UniProtKB-UniRule"/>
</dbReference>
<evidence type="ECO:0000256" key="8">
    <source>
        <dbReference type="NCBIfam" id="TIGR00669"/>
    </source>
</evidence>
<evidence type="ECO:0000256" key="6">
    <source>
        <dbReference type="ARBA" id="ARBA00022888"/>
    </source>
</evidence>
<dbReference type="GO" id="GO:0005524">
    <property type="term" value="F:ATP binding"/>
    <property type="evidence" value="ECO:0007669"/>
    <property type="project" value="UniProtKB-UniRule"/>
</dbReference>
<sequence>MSLIIPRKYKQKLLAETTEVAIKSIKDAFQTKLAEALNLRRVTAPLFVLSGTGLNDNLNGVEQPVSFNIACMGGRRAEVVHSLAKWKRTKLAAYDIAPGYGLYTDMNAIRTSEDLDNLHSLYVDQWDWEQTIRPEDRNLDYLKTTVKKIYDAVREVEMMIYRQFPHITPQLPENIKFIHSEELLREYPNLSYKDRETEAARKYGAIFLIGIGGDLSSGEPHDGRSPDYDDWITPNSDGYIGLNGDLILWNPVLETGFELSSMGIRVDSDSLKKQLAIRGAEDRLSLNFHKSLVNGELPASMGGGIGQSRLCMFLLQKAHIGEVQASIWPEEQIKVCKDAGIELI</sequence>
<evidence type="ECO:0000256" key="4">
    <source>
        <dbReference type="ARBA" id="ARBA00022741"/>
    </source>
</evidence>
<organism evidence="9 10">
    <name type="scientific">Candidatus Amulumruptor caecigallinarius</name>
    <dbReference type="NCBI Taxonomy" id="2109911"/>
    <lineage>
        <taxon>Bacteria</taxon>
        <taxon>Pseudomonadati</taxon>
        <taxon>Bacteroidota</taxon>
        <taxon>Bacteroidia</taxon>
        <taxon>Bacteroidales</taxon>
        <taxon>Muribaculaceae</taxon>
        <taxon>Candidatus Amulumruptor</taxon>
    </lineage>
</organism>
<reference evidence="9" key="1">
    <citation type="journal article" date="2021" name="PeerJ">
        <title>Extensive microbial diversity within the chicken gut microbiome revealed by metagenomics and culture.</title>
        <authorList>
            <person name="Gilroy R."/>
            <person name="Ravi A."/>
            <person name="Getino M."/>
            <person name="Pursley I."/>
            <person name="Horton D.L."/>
            <person name="Alikhan N.F."/>
            <person name="Baker D."/>
            <person name="Gharbi K."/>
            <person name="Hall N."/>
            <person name="Watson M."/>
            <person name="Adriaenssens E.M."/>
            <person name="Foster-Nyarko E."/>
            <person name="Jarju S."/>
            <person name="Secka A."/>
            <person name="Antonio M."/>
            <person name="Oren A."/>
            <person name="Chaudhuri R.R."/>
            <person name="La Ragione R."/>
            <person name="Hildebrand F."/>
            <person name="Pallen M.J."/>
        </authorList>
    </citation>
    <scope>NUCLEOTIDE SEQUENCE</scope>
    <source>
        <strain evidence="9">4100</strain>
    </source>
</reference>
<dbReference type="Pfam" id="PF03590">
    <property type="entry name" value="AsnA"/>
    <property type="match status" value="1"/>
</dbReference>
<evidence type="ECO:0000313" key="10">
    <source>
        <dbReference type="Proteomes" id="UP000711407"/>
    </source>
</evidence>
<comment type="catalytic activity">
    <reaction evidence="7">
        <text>L-aspartate + NH4(+) + ATP = L-asparagine + AMP + diphosphate + H(+)</text>
        <dbReference type="Rhea" id="RHEA:11372"/>
        <dbReference type="ChEBI" id="CHEBI:15378"/>
        <dbReference type="ChEBI" id="CHEBI:28938"/>
        <dbReference type="ChEBI" id="CHEBI:29991"/>
        <dbReference type="ChEBI" id="CHEBI:30616"/>
        <dbReference type="ChEBI" id="CHEBI:33019"/>
        <dbReference type="ChEBI" id="CHEBI:58048"/>
        <dbReference type="ChEBI" id="CHEBI:456215"/>
        <dbReference type="EC" id="6.3.1.1"/>
    </reaction>
</comment>
<comment type="pathway">
    <text evidence="7">Amino-acid biosynthesis; L-asparagine biosynthesis; L-asparagine from L-aspartate (ammonia route): step 1/1.</text>
</comment>
<evidence type="ECO:0000256" key="3">
    <source>
        <dbReference type="ARBA" id="ARBA00022605"/>
    </source>
</evidence>
<dbReference type="Proteomes" id="UP000711407">
    <property type="component" value="Unassembled WGS sequence"/>
</dbReference>
<evidence type="ECO:0000256" key="7">
    <source>
        <dbReference type="HAMAP-Rule" id="MF_00555"/>
    </source>
</evidence>
<keyword evidence="5 7" id="KW-0067">ATP-binding</keyword>
<name>A0A4Q0U9W7_9BACT</name>
<accession>A0A4Q0U9W7</accession>
<protein>
    <recommendedName>
        <fullName evidence="7 8">Aspartate--ammonia ligase</fullName>
        <ecNumber evidence="7 8">6.3.1.1</ecNumber>
    </recommendedName>
    <alternativeName>
        <fullName evidence="7">Asparagine synthetase A</fullName>
    </alternativeName>
</protein>
<dbReference type="PROSITE" id="PS50862">
    <property type="entry name" value="AA_TRNA_LIGASE_II"/>
    <property type="match status" value="1"/>
</dbReference>
<dbReference type="GO" id="GO:0005829">
    <property type="term" value="C:cytosol"/>
    <property type="evidence" value="ECO:0007669"/>
    <property type="project" value="TreeGrafter"/>
</dbReference>
<reference evidence="9" key="2">
    <citation type="submission" date="2021-09" db="EMBL/GenBank/DDBJ databases">
        <authorList>
            <person name="Gilroy R."/>
        </authorList>
    </citation>
    <scope>NUCLEOTIDE SEQUENCE</scope>
    <source>
        <strain evidence="9">4100</strain>
    </source>
</reference>
<dbReference type="SUPFAM" id="SSF55681">
    <property type="entry name" value="Class II aaRS and biotin synthetases"/>
    <property type="match status" value="1"/>
</dbReference>
<dbReference type="HAMAP" id="MF_00555">
    <property type="entry name" value="AsnA"/>
    <property type="match status" value="1"/>
</dbReference>
<evidence type="ECO:0000256" key="1">
    <source>
        <dbReference type="ARBA" id="ARBA00022490"/>
    </source>
</evidence>
<dbReference type="PIRSF" id="PIRSF001555">
    <property type="entry name" value="Asp_ammon_ligase"/>
    <property type="match status" value="1"/>
</dbReference>
<dbReference type="EC" id="6.3.1.1" evidence="7 8"/>
<dbReference type="GO" id="GO:0004071">
    <property type="term" value="F:aspartate-ammonia ligase activity"/>
    <property type="evidence" value="ECO:0007669"/>
    <property type="project" value="UniProtKB-UniRule"/>
</dbReference>
<dbReference type="InterPro" id="IPR045864">
    <property type="entry name" value="aa-tRNA-synth_II/BPL/LPL"/>
</dbReference>
<dbReference type="InterPro" id="IPR006195">
    <property type="entry name" value="aa-tRNA-synth_II"/>
</dbReference>
<evidence type="ECO:0000256" key="5">
    <source>
        <dbReference type="ARBA" id="ARBA00022840"/>
    </source>
</evidence>
<dbReference type="PANTHER" id="PTHR30073">
    <property type="entry name" value="ASPARTATE--AMMONIA LIGASE"/>
    <property type="match status" value="1"/>
</dbReference>
<keyword evidence="3 7" id="KW-0028">Amino-acid biosynthesis</keyword>
<keyword evidence="2 7" id="KW-0436">Ligase</keyword>
<keyword evidence="1 7" id="KW-0963">Cytoplasm</keyword>
<evidence type="ECO:0000256" key="2">
    <source>
        <dbReference type="ARBA" id="ARBA00022598"/>
    </source>
</evidence>
<comment type="subcellular location">
    <subcellularLocation>
        <location evidence="7">Cytoplasm</location>
    </subcellularLocation>
</comment>
<gene>
    <name evidence="7 9" type="primary">asnA</name>
    <name evidence="9" type="ORF">K8V47_09130</name>
</gene>
<proteinExistence type="inferred from homology"/>
<keyword evidence="6 7" id="KW-0061">Asparagine biosynthesis</keyword>
<dbReference type="AlphaFoldDB" id="A0A4Q0U9W7"/>
<dbReference type="EMBL" id="DYXT01000047">
    <property type="protein sequence ID" value="HJE39904.1"/>
    <property type="molecule type" value="Genomic_DNA"/>
</dbReference>